<dbReference type="OrthoDB" id="9797990at2"/>
<name>A0A516GDJ4_9MICO</name>
<dbReference type="Gene3D" id="3.40.630.30">
    <property type="match status" value="1"/>
</dbReference>
<evidence type="ECO:0000313" key="3">
    <source>
        <dbReference type="Proteomes" id="UP000315395"/>
    </source>
</evidence>
<keyword evidence="3" id="KW-1185">Reference proteome</keyword>
<dbReference type="InterPro" id="IPR038764">
    <property type="entry name" value="GNAT_N_AcTrfase_prd"/>
</dbReference>
<dbReference type="PANTHER" id="PTHR41700:SF1">
    <property type="entry name" value="N-ACETYLTRANSFERASE DOMAIN-CONTAINING PROTEIN"/>
    <property type="match status" value="1"/>
</dbReference>
<dbReference type="EMBL" id="CP041616">
    <property type="protein sequence ID" value="QDO89589.1"/>
    <property type="molecule type" value="Genomic_DNA"/>
</dbReference>
<gene>
    <name evidence="2" type="ORF">FNH13_15650</name>
</gene>
<dbReference type="Proteomes" id="UP000315395">
    <property type="component" value="Chromosome"/>
</dbReference>
<protein>
    <submittedName>
        <fullName evidence="2">GNAT family N-acetyltransferase</fullName>
    </submittedName>
</protein>
<dbReference type="RefSeq" id="WP_143784296.1">
    <property type="nucleotide sequence ID" value="NZ_CP041616.1"/>
</dbReference>
<evidence type="ECO:0000259" key="1">
    <source>
        <dbReference type="PROSITE" id="PS51186"/>
    </source>
</evidence>
<sequence length="279" mass="30565">MEMALEEAREVMEQATARAGVRVRPLTETEDLVEMEALFTAVWEHPPGSVELDISLLAALARSGNYVVGAFREDSLVGATAGFLCEPFPVTLYSHVTGVDRQRAARGTGTALKAYQRVWCLERGITGVRWTFDALQARNARLNMGRLGAGWASFHVDYYGVLRDGLNRDTGSDRLLLHWDLSRTAADRDAQRPADVTHTLLSVGSAGEPVLGAAPTAPTRLQIPTDIDALRASDPALAQRWRDTLREVLPGLIATGWQVVDFDDRGAYVIVPPQQEESL</sequence>
<dbReference type="PANTHER" id="PTHR41700">
    <property type="entry name" value="GCN5-RELATED N-ACETYLTRANSFERASE"/>
    <property type="match status" value="1"/>
</dbReference>
<dbReference type="AlphaFoldDB" id="A0A516GDJ4"/>
<dbReference type="SUPFAM" id="SSF55729">
    <property type="entry name" value="Acyl-CoA N-acyltransferases (Nat)"/>
    <property type="match status" value="1"/>
</dbReference>
<evidence type="ECO:0000313" key="2">
    <source>
        <dbReference type="EMBL" id="QDO89589.1"/>
    </source>
</evidence>
<dbReference type="GO" id="GO:0016747">
    <property type="term" value="F:acyltransferase activity, transferring groups other than amino-acyl groups"/>
    <property type="evidence" value="ECO:0007669"/>
    <property type="project" value="InterPro"/>
</dbReference>
<dbReference type="InterPro" id="IPR016181">
    <property type="entry name" value="Acyl_CoA_acyltransferase"/>
</dbReference>
<reference evidence="2 3" key="1">
    <citation type="submission" date="2019-07" db="EMBL/GenBank/DDBJ databases">
        <title>complete genome sequencing of Ornithinimicrobium sp. H23M54.</title>
        <authorList>
            <person name="Bae J.-W."/>
            <person name="Lee S.-Y."/>
        </authorList>
    </citation>
    <scope>NUCLEOTIDE SEQUENCE [LARGE SCALE GENOMIC DNA]</scope>
    <source>
        <strain evidence="2 3">H23M54</strain>
    </source>
</reference>
<accession>A0A516GDJ4</accession>
<dbReference type="InterPro" id="IPR000182">
    <property type="entry name" value="GNAT_dom"/>
</dbReference>
<dbReference type="PROSITE" id="PS51186">
    <property type="entry name" value="GNAT"/>
    <property type="match status" value="1"/>
</dbReference>
<feature type="domain" description="N-acetyltransferase" evidence="1">
    <location>
        <begin position="21"/>
        <end position="169"/>
    </location>
</feature>
<keyword evidence="2" id="KW-0808">Transferase</keyword>
<organism evidence="2 3">
    <name type="scientific">Ornithinimicrobium ciconiae</name>
    <dbReference type="NCBI Taxonomy" id="2594265"/>
    <lineage>
        <taxon>Bacteria</taxon>
        <taxon>Bacillati</taxon>
        <taxon>Actinomycetota</taxon>
        <taxon>Actinomycetes</taxon>
        <taxon>Micrococcales</taxon>
        <taxon>Ornithinimicrobiaceae</taxon>
        <taxon>Ornithinimicrobium</taxon>
    </lineage>
</organism>
<dbReference type="KEGG" id="orz:FNH13_15650"/>
<proteinExistence type="predicted"/>